<name>A0A149S4W6_9PROT</name>
<reference evidence="2 3" key="1">
    <citation type="submission" date="2015-06" db="EMBL/GenBank/DDBJ databases">
        <title>Improved classification and identification of acetic acid bacteria using matrix-assisted laser desorption/ionization time-of-flight mass spectrometry; Gluconobacter nephelii and Gluconobacter uchimurae are later heterotypic synonyms of Gluconobacter japonicus and Gluconobacter oxydans, respectively.</title>
        <authorList>
            <person name="Li L."/>
            <person name="Cleenwerck I."/>
            <person name="De Vuyst L."/>
            <person name="Vandamme P."/>
        </authorList>
    </citation>
    <scope>NUCLEOTIDE SEQUENCE [LARGE SCALE GENOMIC DNA]</scope>
    <source>
        <strain evidence="2 3">LMG 1552</strain>
    </source>
</reference>
<dbReference type="AlphaFoldDB" id="A0A149S4W6"/>
<proteinExistence type="predicted"/>
<gene>
    <name evidence="2" type="ORF">AD933_00800</name>
</gene>
<protein>
    <submittedName>
        <fullName evidence="2">Uncharacterized protein</fullName>
    </submittedName>
</protein>
<evidence type="ECO:0000256" key="1">
    <source>
        <dbReference type="SAM" id="MobiDB-lite"/>
    </source>
</evidence>
<feature type="region of interest" description="Disordered" evidence="1">
    <location>
        <begin position="1"/>
        <end position="30"/>
    </location>
</feature>
<feature type="compositionally biased region" description="Basic and acidic residues" evidence="1">
    <location>
        <begin position="1"/>
        <end position="28"/>
    </location>
</feature>
<comment type="caution">
    <text evidence="2">The sequence shown here is derived from an EMBL/GenBank/DDBJ whole genome shotgun (WGS) entry which is preliminary data.</text>
</comment>
<sequence length="100" mass="10971">MRLPKGSETDLEEAEMRRRTTEPDHGDARAAAVRTYGPGTLIFADLDIGERFHFASSPCASVCVKIRRRRYSLAGRVCYAQPGQAVVRLTVSETDSAISA</sequence>
<dbReference type="PATRIC" id="fig|178901.13.peg.2718"/>
<dbReference type="Proteomes" id="UP000075526">
    <property type="component" value="Unassembled WGS sequence"/>
</dbReference>
<evidence type="ECO:0000313" key="3">
    <source>
        <dbReference type="Proteomes" id="UP000075526"/>
    </source>
</evidence>
<accession>A0A149S4W6</accession>
<organism evidence="2 3">
    <name type="scientific">Acetobacter malorum</name>
    <dbReference type="NCBI Taxonomy" id="178901"/>
    <lineage>
        <taxon>Bacteria</taxon>
        <taxon>Pseudomonadati</taxon>
        <taxon>Pseudomonadota</taxon>
        <taxon>Alphaproteobacteria</taxon>
        <taxon>Acetobacterales</taxon>
        <taxon>Acetobacteraceae</taxon>
        <taxon>Acetobacter</taxon>
    </lineage>
</organism>
<dbReference type="EMBL" id="LHZF01000080">
    <property type="protein sequence ID" value="KXV21760.1"/>
    <property type="molecule type" value="Genomic_DNA"/>
</dbReference>
<evidence type="ECO:0000313" key="2">
    <source>
        <dbReference type="EMBL" id="KXV21760.1"/>
    </source>
</evidence>